<gene>
    <name evidence="1" type="ORF">C5748_03355</name>
</gene>
<organism evidence="1 2">
    <name type="scientific">Phyllobacterium phragmitis</name>
    <dbReference type="NCBI Taxonomy" id="2670329"/>
    <lineage>
        <taxon>Bacteria</taxon>
        <taxon>Pseudomonadati</taxon>
        <taxon>Pseudomonadota</taxon>
        <taxon>Alphaproteobacteria</taxon>
        <taxon>Hyphomicrobiales</taxon>
        <taxon>Phyllobacteriaceae</taxon>
        <taxon>Phyllobacterium</taxon>
    </lineage>
</organism>
<sequence length="108" mass="11925">MRTTPGGGVMQAVLEIREGADHCQEIPGPVLIAVPARRSSSLPLFAKCPNEMRLIYEANFGKRILAGKSFSPYFSHAQHKLRTPDFTEKFFLEQKLSTVFQNDAGAAS</sequence>
<keyword evidence="2" id="KW-1185">Reference proteome</keyword>
<evidence type="ECO:0000313" key="1">
    <source>
        <dbReference type="EMBL" id="PRD45257.1"/>
    </source>
</evidence>
<evidence type="ECO:0000313" key="2">
    <source>
        <dbReference type="Proteomes" id="UP000239434"/>
    </source>
</evidence>
<proteinExistence type="predicted"/>
<comment type="caution">
    <text evidence="1">The sequence shown here is derived from an EMBL/GenBank/DDBJ whole genome shotgun (WGS) entry which is preliminary data.</text>
</comment>
<dbReference type="Proteomes" id="UP000239434">
    <property type="component" value="Unassembled WGS sequence"/>
</dbReference>
<dbReference type="AlphaFoldDB" id="A0A2S9IXL2"/>
<dbReference type="EMBL" id="PVBR01000002">
    <property type="protein sequence ID" value="PRD45257.1"/>
    <property type="molecule type" value="Genomic_DNA"/>
</dbReference>
<protein>
    <submittedName>
        <fullName evidence="1">Uncharacterized protein</fullName>
    </submittedName>
</protein>
<accession>A0A2S9IXL2</accession>
<reference evidence="1 2" key="1">
    <citation type="submission" date="2018-02" db="EMBL/GenBank/DDBJ databases">
        <title>The draft genome of Phyllobacterium sp. 1N-3.</title>
        <authorList>
            <person name="Liu L."/>
            <person name="Li L."/>
            <person name="Zhang X."/>
            <person name="Wang T."/>
            <person name="Liang L."/>
        </authorList>
    </citation>
    <scope>NUCLEOTIDE SEQUENCE [LARGE SCALE GENOMIC DNA]</scope>
    <source>
        <strain evidence="1 2">1N-3</strain>
    </source>
</reference>
<name>A0A2S9IXL2_9HYPH</name>